<evidence type="ECO:0000313" key="9">
    <source>
        <dbReference type="Proteomes" id="UP000005408"/>
    </source>
</evidence>
<dbReference type="Gene3D" id="6.20.210.20">
    <property type="entry name" value="THAP domain"/>
    <property type="match status" value="1"/>
</dbReference>
<sequence length="319" mass="36772">MVICFAFACNHRSGANSCKFYRFPTDTKKRTLWGKICRRADRQPENQNDRICSCHFKEGKKEGDPVYFAWNDKKYMDFPDPEKSDRKRRKTCQSQSCEAKTITQRPSCEKEQIHDAVDCEDVEHVDVDHSYPVSCSRNCSIEMQQLSSEIKKLEEELVALKINSNKRKPMTVAEIRDSEEKMLLYTSIQYDVFEVLVGLLGRFELNYFNGWSPSLNIENQLLIVLMKLKLNLRDIDLAHRFCVSRSTISNIFNTLVHALHEMLYVGVVDTCFPSQLKCKGSMPKSFAEFSSARASMDAIETTQDIPGHLDTQAMAYILE</sequence>
<feature type="coiled-coil region" evidence="6">
    <location>
        <begin position="136"/>
        <end position="163"/>
    </location>
</feature>
<evidence type="ECO:0000259" key="7">
    <source>
        <dbReference type="PROSITE" id="PS50950"/>
    </source>
</evidence>
<reference evidence="8" key="1">
    <citation type="submission" date="2022-08" db="UniProtKB">
        <authorList>
            <consortium name="EnsemblMetazoa"/>
        </authorList>
    </citation>
    <scope>IDENTIFICATION</scope>
    <source>
        <strain evidence="8">05x7-T-G4-1.051#20</strain>
    </source>
</reference>
<dbReference type="Pfam" id="PF13613">
    <property type="entry name" value="HTH_Tnp_4"/>
    <property type="match status" value="1"/>
</dbReference>
<dbReference type="AlphaFoldDB" id="A0A8W8NT14"/>
<evidence type="ECO:0000256" key="2">
    <source>
        <dbReference type="ARBA" id="ARBA00022771"/>
    </source>
</evidence>
<organism evidence="8 9">
    <name type="scientific">Magallana gigas</name>
    <name type="common">Pacific oyster</name>
    <name type="synonym">Crassostrea gigas</name>
    <dbReference type="NCBI Taxonomy" id="29159"/>
    <lineage>
        <taxon>Eukaryota</taxon>
        <taxon>Metazoa</taxon>
        <taxon>Spiralia</taxon>
        <taxon>Lophotrochozoa</taxon>
        <taxon>Mollusca</taxon>
        <taxon>Bivalvia</taxon>
        <taxon>Autobranchia</taxon>
        <taxon>Pteriomorphia</taxon>
        <taxon>Ostreida</taxon>
        <taxon>Ostreoidea</taxon>
        <taxon>Ostreidae</taxon>
        <taxon>Magallana</taxon>
    </lineage>
</organism>
<protein>
    <recommendedName>
        <fullName evidence="7">THAP-type domain-containing protein</fullName>
    </recommendedName>
</protein>
<evidence type="ECO:0000256" key="4">
    <source>
        <dbReference type="ARBA" id="ARBA00023125"/>
    </source>
</evidence>
<dbReference type="Proteomes" id="UP000005408">
    <property type="component" value="Unassembled WGS sequence"/>
</dbReference>
<keyword evidence="9" id="KW-1185">Reference proteome</keyword>
<dbReference type="InterPro" id="IPR006612">
    <property type="entry name" value="THAP_Znf"/>
</dbReference>
<dbReference type="InterPro" id="IPR038441">
    <property type="entry name" value="THAP_Znf_sf"/>
</dbReference>
<evidence type="ECO:0000256" key="5">
    <source>
        <dbReference type="PROSITE-ProRule" id="PRU00309"/>
    </source>
</evidence>
<dbReference type="PANTHER" id="PTHR23080:SF133">
    <property type="entry name" value="SI:CH211-262I1.5-RELATED"/>
    <property type="match status" value="1"/>
</dbReference>
<dbReference type="GO" id="GO:0008270">
    <property type="term" value="F:zinc ion binding"/>
    <property type="evidence" value="ECO:0007669"/>
    <property type="project" value="UniProtKB-KW"/>
</dbReference>
<keyword evidence="6" id="KW-0175">Coiled coil</keyword>
<keyword evidence="4 5" id="KW-0238">DNA-binding</keyword>
<evidence type="ECO:0000256" key="3">
    <source>
        <dbReference type="ARBA" id="ARBA00022833"/>
    </source>
</evidence>
<dbReference type="SUPFAM" id="SSF57716">
    <property type="entry name" value="Glucocorticoid receptor-like (DNA-binding domain)"/>
    <property type="match status" value="1"/>
</dbReference>
<evidence type="ECO:0000256" key="6">
    <source>
        <dbReference type="SAM" id="Coils"/>
    </source>
</evidence>
<accession>A0A8W8NT14</accession>
<dbReference type="InterPro" id="IPR027805">
    <property type="entry name" value="Transposase_HTH_dom"/>
</dbReference>
<evidence type="ECO:0000256" key="1">
    <source>
        <dbReference type="ARBA" id="ARBA00022723"/>
    </source>
</evidence>
<dbReference type="GO" id="GO:0003677">
    <property type="term" value="F:DNA binding"/>
    <property type="evidence" value="ECO:0007669"/>
    <property type="project" value="UniProtKB-UniRule"/>
</dbReference>
<keyword evidence="1" id="KW-0479">Metal-binding</keyword>
<keyword evidence="2 5" id="KW-0863">Zinc-finger</keyword>
<proteinExistence type="predicted"/>
<dbReference type="PANTHER" id="PTHR23080">
    <property type="entry name" value="THAP DOMAIN PROTEIN"/>
    <property type="match status" value="1"/>
</dbReference>
<dbReference type="PROSITE" id="PS50950">
    <property type="entry name" value="ZF_THAP"/>
    <property type="match status" value="1"/>
</dbReference>
<feature type="domain" description="THAP-type" evidence="7">
    <location>
        <begin position="1"/>
        <end position="84"/>
    </location>
</feature>
<dbReference type="EnsemblMetazoa" id="G7966.1">
    <property type="protein sequence ID" value="G7966.1:cds"/>
    <property type="gene ID" value="G7966"/>
</dbReference>
<dbReference type="Pfam" id="PF05485">
    <property type="entry name" value="THAP"/>
    <property type="match status" value="1"/>
</dbReference>
<evidence type="ECO:0000313" key="8">
    <source>
        <dbReference type="EnsemblMetazoa" id="G7966.1:cds"/>
    </source>
</evidence>
<name>A0A8W8NT14_MAGGI</name>
<keyword evidence="3" id="KW-0862">Zinc</keyword>